<name>A0ABZ1IR60_9ACTN</name>
<sequence length="123" mass="13411">MRALAGCPPPCVLTPSLQRAGELDDPTAGLVVTTALKVVELVDRLGLAYRTRAELFGDWHAVELLAADVPALTTSVPGWLLDRVALRDAHARQLRAVLEPAAHRLCVRPADRRRSPGHRQSPR</sequence>
<dbReference type="EMBL" id="CP108125">
    <property type="protein sequence ID" value="WTO80929.1"/>
    <property type="molecule type" value="Genomic_DNA"/>
</dbReference>
<accession>A0ABZ1IR60</accession>
<dbReference type="RefSeq" id="WP_382080369.1">
    <property type="nucleotide sequence ID" value="NZ_CP108125.1"/>
</dbReference>
<organism evidence="1 2">
    <name type="scientific">Streptomyces nigra</name>
    <dbReference type="NCBI Taxonomy" id="1827580"/>
    <lineage>
        <taxon>Bacteria</taxon>
        <taxon>Bacillati</taxon>
        <taxon>Actinomycetota</taxon>
        <taxon>Actinomycetes</taxon>
        <taxon>Kitasatosporales</taxon>
        <taxon>Streptomycetaceae</taxon>
        <taxon>Streptomyces</taxon>
    </lineage>
</organism>
<keyword evidence="2" id="KW-1185">Reference proteome</keyword>
<proteinExistence type="predicted"/>
<evidence type="ECO:0000313" key="1">
    <source>
        <dbReference type="EMBL" id="WTO80929.1"/>
    </source>
</evidence>
<evidence type="ECO:0000313" key="2">
    <source>
        <dbReference type="Proteomes" id="UP001622690"/>
    </source>
</evidence>
<gene>
    <name evidence="1" type="ORF">OHU27_00190</name>
</gene>
<protein>
    <submittedName>
        <fullName evidence="1">Uncharacterized protein</fullName>
    </submittedName>
</protein>
<reference evidence="1 2" key="1">
    <citation type="submission" date="2022-10" db="EMBL/GenBank/DDBJ databases">
        <title>The complete genomes of actinobacterial strains from the NBC collection.</title>
        <authorList>
            <person name="Joergensen T.S."/>
            <person name="Alvarez Arevalo M."/>
            <person name="Sterndorff E.B."/>
            <person name="Faurdal D."/>
            <person name="Vuksanovic O."/>
            <person name="Mourched A.-S."/>
            <person name="Charusanti P."/>
            <person name="Shaw S."/>
            <person name="Blin K."/>
            <person name="Weber T."/>
        </authorList>
    </citation>
    <scope>NUCLEOTIDE SEQUENCE [LARGE SCALE GENOMIC DNA]</scope>
    <source>
        <strain evidence="1 2">NBC_00206</strain>
    </source>
</reference>
<dbReference type="Proteomes" id="UP001622690">
    <property type="component" value="Chromosome"/>
</dbReference>